<name>A0A381C1Z6_9ENTR</name>
<dbReference type="InterPro" id="IPR036275">
    <property type="entry name" value="YdgH-like_sf"/>
</dbReference>
<evidence type="ECO:0000256" key="1">
    <source>
        <dbReference type="ARBA" id="ARBA00022729"/>
    </source>
</evidence>
<dbReference type="PANTHER" id="PTHR34156">
    <property type="entry name" value="OUTER MEMBRANE PROTEIN-RELATED-RELATED"/>
    <property type="match status" value="1"/>
</dbReference>
<proteinExistence type="predicted"/>
<dbReference type="RefSeq" id="WP_115626971.1">
    <property type="nucleotide sequence ID" value="NZ_UIGI01000001.1"/>
</dbReference>
<feature type="domain" description="YdgH/BhsA/McbA-like" evidence="3">
    <location>
        <begin position="34"/>
        <end position="89"/>
    </location>
</feature>
<feature type="signal peptide" evidence="2">
    <location>
        <begin position="1"/>
        <end position="21"/>
    </location>
</feature>
<evidence type="ECO:0000313" key="4">
    <source>
        <dbReference type="EMBL" id="SUW61812.1"/>
    </source>
</evidence>
<keyword evidence="1 2" id="KW-0732">Signal</keyword>
<dbReference type="Proteomes" id="UP000255528">
    <property type="component" value="Unassembled WGS sequence"/>
</dbReference>
<gene>
    <name evidence="4" type="primary">ydgH_1</name>
    <name evidence="4" type="ORF">NCTC12119_00211</name>
</gene>
<dbReference type="EMBL" id="UIGI01000001">
    <property type="protein sequence ID" value="SUW61812.1"/>
    <property type="molecule type" value="Genomic_DNA"/>
</dbReference>
<evidence type="ECO:0000313" key="5">
    <source>
        <dbReference type="Proteomes" id="UP000255528"/>
    </source>
</evidence>
<evidence type="ECO:0000256" key="2">
    <source>
        <dbReference type="SAM" id="SignalP"/>
    </source>
</evidence>
<evidence type="ECO:0000259" key="3">
    <source>
        <dbReference type="Pfam" id="PF07338"/>
    </source>
</evidence>
<sequence length="89" mass="9450">MKSTTLLALVFFSTLSLSVQAAQQIDQEQAAQRQSVGVVSVSNQSGSLDDVVRALDSKATKAGASYFRIVSAGTPADSSHWRGSAEIYR</sequence>
<organism evidence="4 5">
    <name type="scientific">Buttiauxella agrestis</name>
    <dbReference type="NCBI Taxonomy" id="82977"/>
    <lineage>
        <taxon>Bacteria</taxon>
        <taxon>Pseudomonadati</taxon>
        <taxon>Pseudomonadota</taxon>
        <taxon>Gammaproteobacteria</taxon>
        <taxon>Enterobacterales</taxon>
        <taxon>Enterobacteriaceae</taxon>
        <taxon>Buttiauxella</taxon>
    </lineage>
</organism>
<dbReference type="InterPro" id="IPR051096">
    <property type="entry name" value="BhsA/McbA_stress_biofilm_assoc"/>
</dbReference>
<dbReference type="Pfam" id="PF07338">
    <property type="entry name" value="YdgH_BhsA-like"/>
    <property type="match status" value="1"/>
</dbReference>
<dbReference type="AlphaFoldDB" id="A0A381C1Z6"/>
<accession>A0A381C1Z6</accession>
<dbReference type="Gene3D" id="3.30.1660.10">
    <property type="entry name" value="Flavin-binding protein dodecin"/>
    <property type="match status" value="1"/>
</dbReference>
<reference evidence="4 5" key="1">
    <citation type="submission" date="2018-06" db="EMBL/GenBank/DDBJ databases">
        <authorList>
            <consortium name="Pathogen Informatics"/>
            <person name="Doyle S."/>
        </authorList>
    </citation>
    <scope>NUCLEOTIDE SEQUENCE [LARGE SCALE GENOMIC DNA]</scope>
    <source>
        <strain evidence="4 5">NCTC12119</strain>
    </source>
</reference>
<dbReference type="SUPFAM" id="SSF159871">
    <property type="entry name" value="YdgH-like"/>
    <property type="match status" value="1"/>
</dbReference>
<protein>
    <submittedName>
        <fullName evidence="4">Putative biofilm stress and motility protein A</fullName>
    </submittedName>
</protein>
<feature type="chain" id="PRO_5016591146" evidence="2">
    <location>
        <begin position="22"/>
        <end position="89"/>
    </location>
</feature>
<dbReference type="InterPro" id="IPR010854">
    <property type="entry name" value="YdgH/BhsA/McbA-like_dom"/>
</dbReference>
<dbReference type="InterPro" id="IPR025543">
    <property type="entry name" value="Dodecin-like"/>
</dbReference>